<gene>
    <name evidence="16" type="ORF">SAMN02745704_01285</name>
</gene>
<keyword evidence="6" id="KW-0808">Transferase</keyword>
<dbReference type="EMBL" id="FUYC01000004">
    <property type="protein sequence ID" value="SKA79981.1"/>
    <property type="molecule type" value="Genomic_DNA"/>
</dbReference>
<protein>
    <recommendedName>
        <fullName evidence="3">histidine kinase</fullName>
        <ecNumber evidence="3">2.7.13.3</ecNumber>
    </recommendedName>
</protein>
<sequence length="587" mass="65765">MKVLTKLRRLIPEFWDTDPDAGPYKSLFNYRRIWWLAIGVLAVVALVPLIVMTFIDYNVTRTSLESENLLRAARTTSNTRRAVSYFLDERKNALKYVAIQEDVTRLADTRRLAEVLEALKQGFGGFVDLGLIDDSGRQVAYVGPYQLQGRDYSAQAWFQKAKERGAFISSVFRGYRDVPHLIVAIKCPANSNGQQYVLRATLDTEQFNNILSSLDLSGGGDAFLVDVHGMLQTPSRWNGPVLSHTALRIPKYSDTTQVMLARDETNREVIVGYAYITDTPFILLLVKPTAELMKPWQSIRIELLWLLVVSVAVILLVIAGVATYMVGKIYLADQTRAKTLHHMEHTNRMASIGRLAAGVAHEINNPLAIINEKAGLIRDLFTYKKEYAEDVRLVGIVDSIISSVERCGTITKRLLGFARHIDVRVEQIRFGKLVEEVLGFLHKEAEYRSITIDLRIDEQLPEFESDRGKLQQILLNLVNNAFQAMNDGGRLEVAADRYGRDAIRFIVKDNGCGIPEADRKRIFEPFFSTKKKRGGTGLGLSITYGLVQELGGEMTVESEVGKGTTFAITLPLQANIKEGANHEHSSG</sequence>
<evidence type="ECO:0000259" key="15">
    <source>
        <dbReference type="PROSITE" id="PS50109"/>
    </source>
</evidence>
<dbReference type="Pfam" id="PF02518">
    <property type="entry name" value="HATPase_c"/>
    <property type="match status" value="1"/>
</dbReference>
<feature type="transmembrane region" description="Helical" evidence="14">
    <location>
        <begin position="33"/>
        <end position="55"/>
    </location>
</feature>
<dbReference type="SMART" id="SM00387">
    <property type="entry name" value="HATPase_c"/>
    <property type="match status" value="1"/>
</dbReference>
<feature type="transmembrane region" description="Helical" evidence="14">
    <location>
        <begin position="303"/>
        <end position="326"/>
    </location>
</feature>
<accession>A0A1T4WTN6</accession>
<evidence type="ECO:0000256" key="11">
    <source>
        <dbReference type="ARBA" id="ARBA00022989"/>
    </source>
</evidence>
<keyword evidence="5" id="KW-0597">Phosphoprotein</keyword>
<evidence type="ECO:0000256" key="4">
    <source>
        <dbReference type="ARBA" id="ARBA00022475"/>
    </source>
</evidence>
<evidence type="ECO:0000313" key="16">
    <source>
        <dbReference type="EMBL" id="SKA79981.1"/>
    </source>
</evidence>
<dbReference type="STRING" id="1121449.SAMN02745704_01285"/>
<dbReference type="PRINTS" id="PR00344">
    <property type="entry name" value="BCTRLSENSOR"/>
</dbReference>
<dbReference type="InterPro" id="IPR005467">
    <property type="entry name" value="His_kinase_dom"/>
</dbReference>
<keyword evidence="9 16" id="KW-0418">Kinase</keyword>
<keyword evidence="4" id="KW-1003">Cell membrane</keyword>
<evidence type="ECO:0000256" key="8">
    <source>
        <dbReference type="ARBA" id="ARBA00022741"/>
    </source>
</evidence>
<dbReference type="EC" id="2.7.13.3" evidence="3"/>
<organism evidence="16 17">
    <name type="scientific">Paucidesulfovibrio gracilis DSM 16080</name>
    <dbReference type="NCBI Taxonomy" id="1121449"/>
    <lineage>
        <taxon>Bacteria</taxon>
        <taxon>Pseudomonadati</taxon>
        <taxon>Thermodesulfobacteriota</taxon>
        <taxon>Desulfovibrionia</taxon>
        <taxon>Desulfovibrionales</taxon>
        <taxon>Desulfovibrionaceae</taxon>
        <taxon>Paucidesulfovibrio</taxon>
    </lineage>
</organism>
<dbReference type="SUPFAM" id="SSF55874">
    <property type="entry name" value="ATPase domain of HSP90 chaperone/DNA topoisomerase II/histidine kinase"/>
    <property type="match status" value="1"/>
</dbReference>
<dbReference type="InterPro" id="IPR036890">
    <property type="entry name" value="HATPase_C_sf"/>
</dbReference>
<evidence type="ECO:0000256" key="12">
    <source>
        <dbReference type="ARBA" id="ARBA00023012"/>
    </source>
</evidence>
<evidence type="ECO:0000256" key="7">
    <source>
        <dbReference type="ARBA" id="ARBA00022692"/>
    </source>
</evidence>
<comment type="subcellular location">
    <subcellularLocation>
        <location evidence="2">Cell membrane</location>
        <topology evidence="2">Multi-pass membrane protein</topology>
    </subcellularLocation>
</comment>
<dbReference type="SUPFAM" id="SSF47384">
    <property type="entry name" value="Homodimeric domain of signal transducing histidine kinase"/>
    <property type="match status" value="1"/>
</dbReference>
<dbReference type="PANTHER" id="PTHR43065:SF46">
    <property type="entry name" value="C4-DICARBOXYLATE TRANSPORT SENSOR PROTEIN DCTB"/>
    <property type="match status" value="1"/>
</dbReference>
<keyword evidence="10" id="KW-0067">ATP-binding</keyword>
<dbReference type="InterPro" id="IPR036097">
    <property type="entry name" value="HisK_dim/P_sf"/>
</dbReference>
<evidence type="ECO:0000256" key="10">
    <source>
        <dbReference type="ARBA" id="ARBA00022840"/>
    </source>
</evidence>
<evidence type="ECO:0000313" key="17">
    <source>
        <dbReference type="Proteomes" id="UP000190027"/>
    </source>
</evidence>
<keyword evidence="7 14" id="KW-0812">Transmembrane</keyword>
<evidence type="ECO:0000256" key="2">
    <source>
        <dbReference type="ARBA" id="ARBA00004651"/>
    </source>
</evidence>
<feature type="domain" description="Histidine kinase" evidence="15">
    <location>
        <begin position="358"/>
        <end position="574"/>
    </location>
</feature>
<dbReference type="GO" id="GO:0000155">
    <property type="term" value="F:phosphorelay sensor kinase activity"/>
    <property type="evidence" value="ECO:0007669"/>
    <property type="project" value="InterPro"/>
</dbReference>
<dbReference type="Gene3D" id="3.30.450.20">
    <property type="entry name" value="PAS domain"/>
    <property type="match status" value="1"/>
</dbReference>
<dbReference type="GO" id="GO:0005886">
    <property type="term" value="C:plasma membrane"/>
    <property type="evidence" value="ECO:0007669"/>
    <property type="project" value="UniProtKB-SubCell"/>
</dbReference>
<keyword evidence="17" id="KW-1185">Reference proteome</keyword>
<dbReference type="PANTHER" id="PTHR43065">
    <property type="entry name" value="SENSOR HISTIDINE KINASE"/>
    <property type="match status" value="1"/>
</dbReference>
<keyword evidence="11 14" id="KW-1133">Transmembrane helix</keyword>
<proteinExistence type="predicted"/>
<dbReference type="SMART" id="SM00388">
    <property type="entry name" value="HisKA"/>
    <property type="match status" value="1"/>
</dbReference>
<dbReference type="CDD" id="cd00082">
    <property type="entry name" value="HisKA"/>
    <property type="match status" value="1"/>
</dbReference>
<evidence type="ECO:0000256" key="3">
    <source>
        <dbReference type="ARBA" id="ARBA00012438"/>
    </source>
</evidence>
<dbReference type="CDD" id="cd18774">
    <property type="entry name" value="PDC2_HK_sensor"/>
    <property type="match status" value="1"/>
</dbReference>
<dbReference type="Gene3D" id="1.10.287.130">
    <property type="match status" value="1"/>
</dbReference>
<evidence type="ECO:0000256" key="9">
    <source>
        <dbReference type="ARBA" id="ARBA00022777"/>
    </source>
</evidence>
<dbReference type="CDD" id="cd12914">
    <property type="entry name" value="PDC1_DGC_like"/>
    <property type="match status" value="1"/>
</dbReference>
<dbReference type="Pfam" id="PF00512">
    <property type="entry name" value="HisKA"/>
    <property type="match status" value="1"/>
</dbReference>
<evidence type="ECO:0000256" key="14">
    <source>
        <dbReference type="SAM" id="Phobius"/>
    </source>
</evidence>
<dbReference type="PROSITE" id="PS50109">
    <property type="entry name" value="HIS_KIN"/>
    <property type="match status" value="1"/>
</dbReference>
<evidence type="ECO:0000256" key="1">
    <source>
        <dbReference type="ARBA" id="ARBA00000085"/>
    </source>
</evidence>
<dbReference type="Pfam" id="PF02743">
    <property type="entry name" value="dCache_1"/>
    <property type="match status" value="1"/>
</dbReference>
<dbReference type="InterPro" id="IPR003661">
    <property type="entry name" value="HisK_dim/P_dom"/>
</dbReference>
<evidence type="ECO:0000256" key="6">
    <source>
        <dbReference type="ARBA" id="ARBA00022679"/>
    </source>
</evidence>
<keyword evidence="8" id="KW-0547">Nucleotide-binding</keyword>
<evidence type="ECO:0000256" key="13">
    <source>
        <dbReference type="ARBA" id="ARBA00023136"/>
    </source>
</evidence>
<keyword evidence="13 14" id="KW-0472">Membrane</keyword>
<comment type="catalytic activity">
    <reaction evidence="1">
        <text>ATP + protein L-histidine = ADP + protein N-phospho-L-histidine.</text>
        <dbReference type="EC" id="2.7.13.3"/>
    </reaction>
</comment>
<dbReference type="AlphaFoldDB" id="A0A1T4WTN6"/>
<dbReference type="InterPro" id="IPR033479">
    <property type="entry name" value="dCache_1"/>
</dbReference>
<dbReference type="GO" id="GO:0005524">
    <property type="term" value="F:ATP binding"/>
    <property type="evidence" value="ECO:0007669"/>
    <property type="project" value="UniProtKB-KW"/>
</dbReference>
<reference evidence="16 17" key="1">
    <citation type="submission" date="2017-02" db="EMBL/GenBank/DDBJ databases">
        <authorList>
            <person name="Peterson S.W."/>
        </authorList>
    </citation>
    <scope>NUCLEOTIDE SEQUENCE [LARGE SCALE GENOMIC DNA]</scope>
    <source>
        <strain evidence="16 17">DSM 16080</strain>
    </source>
</reference>
<dbReference type="Proteomes" id="UP000190027">
    <property type="component" value="Unassembled WGS sequence"/>
</dbReference>
<keyword evidence="12" id="KW-0902">Two-component regulatory system</keyword>
<name>A0A1T4WTN6_9BACT</name>
<dbReference type="InterPro" id="IPR003594">
    <property type="entry name" value="HATPase_dom"/>
</dbReference>
<dbReference type="Gene3D" id="3.30.565.10">
    <property type="entry name" value="Histidine kinase-like ATPase, C-terminal domain"/>
    <property type="match status" value="1"/>
</dbReference>
<dbReference type="InterPro" id="IPR004358">
    <property type="entry name" value="Sig_transdc_His_kin-like_C"/>
</dbReference>
<evidence type="ECO:0000256" key="5">
    <source>
        <dbReference type="ARBA" id="ARBA00022553"/>
    </source>
</evidence>